<dbReference type="Gene3D" id="1.10.510.10">
    <property type="entry name" value="Transferase(Phosphotransferase) domain 1"/>
    <property type="match status" value="1"/>
</dbReference>
<feature type="compositionally biased region" description="Low complexity" evidence="7">
    <location>
        <begin position="342"/>
        <end position="366"/>
    </location>
</feature>
<keyword evidence="2" id="KW-0732">Signal</keyword>
<evidence type="ECO:0000313" key="9">
    <source>
        <dbReference type="EMBL" id="CAJ65368.1"/>
    </source>
</evidence>
<dbReference type="KEGG" id="fal:FRAAL6745"/>
<evidence type="ECO:0000256" key="6">
    <source>
        <dbReference type="PROSITE-ProRule" id="PRU10141"/>
    </source>
</evidence>
<proteinExistence type="predicted"/>
<dbReference type="PANTHER" id="PTHR43289">
    <property type="entry name" value="MITOGEN-ACTIVATED PROTEIN KINASE KINASE KINASE 20-RELATED"/>
    <property type="match status" value="1"/>
</dbReference>
<dbReference type="HOGENOM" id="CLU_000288_135_1_11"/>
<dbReference type="STRING" id="326424.FRAAL6745"/>
<evidence type="ECO:0000259" key="8">
    <source>
        <dbReference type="PROSITE" id="PS50011"/>
    </source>
</evidence>
<protein>
    <submittedName>
        <fullName evidence="9">Serine-threonine protein kinase</fullName>
    </submittedName>
</protein>
<dbReference type="GO" id="GO:0005524">
    <property type="term" value="F:ATP binding"/>
    <property type="evidence" value="ECO:0007669"/>
    <property type="project" value="UniProtKB-UniRule"/>
</dbReference>
<dbReference type="Proteomes" id="UP000000657">
    <property type="component" value="Chromosome"/>
</dbReference>
<dbReference type="InterPro" id="IPR008271">
    <property type="entry name" value="Ser/Thr_kinase_AS"/>
</dbReference>
<dbReference type="Gene3D" id="2.60.40.1240">
    <property type="match status" value="1"/>
</dbReference>
<name>Q0RB20_FRAAA</name>
<dbReference type="EMBL" id="CT573213">
    <property type="protein sequence ID" value="CAJ65368.1"/>
    <property type="molecule type" value="Genomic_DNA"/>
</dbReference>
<dbReference type="PANTHER" id="PTHR43289:SF34">
    <property type="entry name" value="SERINE_THREONINE-PROTEIN KINASE YBDM-RELATED"/>
    <property type="match status" value="1"/>
</dbReference>
<dbReference type="InterPro" id="IPR029051">
    <property type="entry name" value="DUF4352"/>
</dbReference>
<dbReference type="eggNOG" id="COG0515">
    <property type="taxonomic scope" value="Bacteria"/>
</dbReference>
<dbReference type="CDD" id="cd14014">
    <property type="entry name" value="STKc_PknB_like"/>
    <property type="match status" value="1"/>
</dbReference>
<feature type="region of interest" description="Disordered" evidence="7">
    <location>
        <begin position="557"/>
        <end position="587"/>
    </location>
</feature>
<organism evidence="9 10">
    <name type="scientific">Frankia alni (strain DSM 45986 / CECT 9034 / ACN14a)</name>
    <dbReference type="NCBI Taxonomy" id="326424"/>
    <lineage>
        <taxon>Bacteria</taxon>
        <taxon>Bacillati</taxon>
        <taxon>Actinomycetota</taxon>
        <taxon>Actinomycetes</taxon>
        <taxon>Frankiales</taxon>
        <taxon>Frankiaceae</taxon>
        <taxon>Frankia</taxon>
    </lineage>
</organism>
<dbReference type="InterPro" id="IPR017441">
    <property type="entry name" value="Protein_kinase_ATP_BS"/>
</dbReference>
<evidence type="ECO:0000256" key="3">
    <source>
        <dbReference type="ARBA" id="ARBA00022741"/>
    </source>
</evidence>
<feature type="region of interest" description="Disordered" evidence="7">
    <location>
        <begin position="1"/>
        <end position="39"/>
    </location>
</feature>
<feature type="region of interest" description="Disordered" evidence="7">
    <location>
        <begin position="316"/>
        <end position="526"/>
    </location>
</feature>
<evidence type="ECO:0000256" key="2">
    <source>
        <dbReference type="ARBA" id="ARBA00022729"/>
    </source>
</evidence>
<evidence type="ECO:0000256" key="7">
    <source>
        <dbReference type="SAM" id="MobiDB-lite"/>
    </source>
</evidence>
<feature type="compositionally biased region" description="Pro residues" evidence="7">
    <location>
        <begin position="513"/>
        <end position="524"/>
    </location>
</feature>
<dbReference type="InterPro" id="IPR011009">
    <property type="entry name" value="Kinase-like_dom_sf"/>
</dbReference>
<sequence>MGSGRDHIPGVLTVVDDAAGPNPRRTDPGDPLNPHEPRSIGPYALVSRLGVGGMGTVYLARNTAGRRVAVKVIRPDLAADEEFRRRFRAEVEAARRVAPFCTAEVLDADPNAPAPYLVTEFIDGVRLDEQVESGPLASSTLTGLAVGVATALTAIHSAGLVHRDLKPSNVMLSLSGPRVIDFGIAQALEGAKAKPTAWGFGSAGWMAPEQVHGQPIGPEADVFAWGILIAYAGTGRHPFGDGSDIEIGMRIVGSAPDLRGLREPLVGLVSAALAKHPDDRPSARELLLRLVAQPPARGGPALGPAIGQVEELLNRTGEVPRPAPTRVGPATSAPARRPPWDGAPAVRPATAVPPGRAPAADRAPGAHGPGPAPVGGPANSGRPRGTPYPATAGPPGGRGPAAGPGARPSPDARAPSPPDNRQPDGRQPDSRQPAAPSGRQPGGPAPGTPPAARWAGPGGQRAPGQAPGPGPQPARMAEPARMSGPARMPAPARVPEPARVPGPAPMPGAADTPYPPYPPSAPPRRGPDRRQLALIVGVVVAALIAIAVVVVLPGRGGGADAGRPPGSTATVAGGASVTSSPTPTAGLGLPATDGRLEFVVAGIDCSKSQLGGGLLALRASGRFCLAQVTVRNTGDTAAALDNATELLWDDHGDRHEANFLARFKLDENLWDSIDPGETKRGTLVFDVPRDAQPQELELHESAQSDGVRIPVR</sequence>
<evidence type="ECO:0000313" key="10">
    <source>
        <dbReference type="Proteomes" id="UP000000657"/>
    </source>
</evidence>
<feature type="compositionally biased region" description="Low complexity" evidence="7">
    <location>
        <begin position="403"/>
        <end position="414"/>
    </location>
</feature>
<feature type="compositionally biased region" description="Basic and acidic residues" evidence="7">
    <location>
        <begin position="24"/>
        <end position="38"/>
    </location>
</feature>
<dbReference type="InterPro" id="IPR029050">
    <property type="entry name" value="Immunoprotect_excell_Ig-like"/>
</dbReference>
<keyword evidence="4 9" id="KW-0418">Kinase</keyword>
<keyword evidence="3 6" id="KW-0547">Nucleotide-binding</keyword>
<dbReference type="PROSITE" id="PS00108">
    <property type="entry name" value="PROTEIN_KINASE_ST"/>
    <property type="match status" value="1"/>
</dbReference>
<keyword evidence="1" id="KW-0808">Transferase</keyword>
<dbReference type="SUPFAM" id="SSF56112">
    <property type="entry name" value="Protein kinase-like (PK-like)"/>
    <property type="match status" value="1"/>
</dbReference>
<dbReference type="GO" id="GO:0004674">
    <property type="term" value="F:protein serine/threonine kinase activity"/>
    <property type="evidence" value="ECO:0007669"/>
    <property type="project" value="TreeGrafter"/>
</dbReference>
<dbReference type="OrthoDB" id="4326323at2"/>
<dbReference type="Pfam" id="PF11611">
    <property type="entry name" value="DUF4352"/>
    <property type="match status" value="1"/>
</dbReference>
<dbReference type="PROSITE" id="PS00107">
    <property type="entry name" value="PROTEIN_KINASE_ATP"/>
    <property type="match status" value="1"/>
</dbReference>
<feature type="compositionally biased region" description="Low complexity" evidence="7">
    <location>
        <begin position="383"/>
        <end position="393"/>
    </location>
</feature>
<feature type="binding site" evidence="6">
    <location>
        <position position="71"/>
    </location>
    <ligand>
        <name>ATP</name>
        <dbReference type="ChEBI" id="CHEBI:30616"/>
    </ligand>
</feature>
<accession>Q0RB20</accession>
<gene>
    <name evidence="9" type="ordered locus">FRAAL6745</name>
</gene>
<keyword evidence="10" id="KW-1185">Reference proteome</keyword>
<evidence type="ECO:0000256" key="1">
    <source>
        <dbReference type="ARBA" id="ARBA00022679"/>
    </source>
</evidence>
<evidence type="ECO:0000256" key="4">
    <source>
        <dbReference type="ARBA" id="ARBA00022777"/>
    </source>
</evidence>
<dbReference type="PROSITE" id="PS50011">
    <property type="entry name" value="PROTEIN_KINASE_DOM"/>
    <property type="match status" value="1"/>
</dbReference>
<keyword evidence="5 6" id="KW-0067">ATP-binding</keyword>
<reference evidence="9 10" key="1">
    <citation type="journal article" date="2007" name="Genome Res.">
        <title>Genome characteristics of facultatively symbiotic Frankia sp. strains reflect host range and host plant biogeography.</title>
        <authorList>
            <person name="Normand P."/>
            <person name="Lapierre P."/>
            <person name="Tisa L.S."/>
            <person name="Gogarten J.P."/>
            <person name="Alloisio N."/>
            <person name="Bagnarol E."/>
            <person name="Bassi C.A."/>
            <person name="Berry A.M."/>
            <person name="Bickhart D.M."/>
            <person name="Choisne N."/>
            <person name="Couloux A."/>
            <person name="Cournoyer B."/>
            <person name="Cruveiller S."/>
            <person name="Daubin V."/>
            <person name="Demange N."/>
            <person name="Francino M.P."/>
            <person name="Goltsman E."/>
            <person name="Huang Y."/>
            <person name="Kopp O.R."/>
            <person name="Labarre L."/>
            <person name="Lapidus A."/>
            <person name="Lavire C."/>
            <person name="Marechal J."/>
            <person name="Martinez M."/>
            <person name="Mastronunzio J.E."/>
            <person name="Mullin B.C."/>
            <person name="Niemann J."/>
            <person name="Pujic P."/>
            <person name="Rawnsley T."/>
            <person name="Rouy Z."/>
            <person name="Schenowitz C."/>
            <person name="Sellstedt A."/>
            <person name="Tavares F."/>
            <person name="Tomkins J.P."/>
            <person name="Vallenet D."/>
            <person name="Valverde C."/>
            <person name="Wall L.G."/>
            <person name="Wang Y."/>
            <person name="Medigue C."/>
            <person name="Benson D.R."/>
        </authorList>
    </citation>
    <scope>NUCLEOTIDE SEQUENCE [LARGE SCALE GENOMIC DNA]</scope>
    <source>
        <strain evidence="10">DSM 45986 / CECT 9034 / ACN14a</strain>
    </source>
</reference>
<evidence type="ECO:0000256" key="5">
    <source>
        <dbReference type="ARBA" id="ARBA00022840"/>
    </source>
</evidence>
<dbReference type="InterPro" id="IPR000719">
    <property type="entry name" value="Prot_kinase_dom"/>
</dbReference>
<dbReference type="Gene3D" id="3.30.200.20">
    <property type="entry name" value="Phosphorylase Kinase, domain 1"/>
    <property type="match status" value="1"/>
</dbReference>
<feature type="domain" description="Protein kinase" evidence="8">
    <location>
        <begin position="43"/>
        <end position="296"/>
    </location>
</feature>
<feature type="compositionally biased region" description="Pro residues" evidence="7">
    <location>
        <begin position="492"/>
        <end position="506"/>
    </location>
</feature>
<dbReference type="SMART" id="SM00220">
    <property type="entry name" value="S_TKc"/>
    <property type="match status" value="1"/>
</dbReference>
<dbReference type="AlphaFoldDB" id="Q0RB20"/>
<dbReference type="Pfam" id="PF00069">
    <property type="entry name" value="Pkinase"/>
    <property type="match status" value="1"/>
</dbReference>